<evidence type="ECO:0000313" key="3">
    <source>
        <dbReference type="Proteomes" id="UP001457661"/>
    </source>
</evidence>
<gene>
    <name evidence="2" type="ORF">WNY57_19595</name>
</gene>
<dbReference type="RefSeq" id="WP_342880349.1">
    <property type="nucleotide sequence ID" value="NZ_JBBMQX010000024.1"/>
</dbReference>
<reference evidence="2 3" key="1">
    <citation type="submission" date="2024-03" db="EMBL/GenBank/DDBJ databases">
        <title>Community enrichment and isolation of bacterial strains for fucoidan degradation.</title>
        <authorList>
            <person name="Sichert A."/>
        </authorList>
    </citation>
    <scope>NUCLEOTIDE SEQUENCE [LARGE SCALE GENOMIC DNA]</scope>
    <source>
        <strain evidence="2 3">AS26</strain>
    </source>
</reference>
<feature type="transmembrane region" description="Helical" evidence="1">
    <location>
        <begin position="52"/>
        <end position="75"/>
    </location>
</feature>
<proteinExistence type="predicted"/>
<comment type="caution">
    <text evidence="2">The sequence shown here is derived from an EMBL/GenBank/DDBJ whole genome shotgun (WGS) entry which is preliminary data.</text>
</comment>
<keyword evidence="1" id="KW-0472">Membrane</keyword>
<dbReference type="Proteomes" id="UP001457661">
    <property type="component" value="Unassembled WGS sequence"/>
</dbReference>
<protein>
    <recommendedName>
        <fullName evidence="4">YcxB-like protein domain-containing protein</fullName>
    </recommendedName>
</protein>
<organism evidence="2 3">
    <name type="scientific">Pseudoalteromonas arctica</name>
    <dbReference type="NCBI Taxonomy" id="394751"/>
    <lineage>
        <taxon>Bacteria</taxon>
        <taxon>Pseudomonadati</taxon>
        <taxon>Pseudomonadota</taxon>
        <taxon>Gammaproteobacteria</taxon>
        <taxon>Alteromonadales</taxon>
        <taxon>Pseudoalteromonadaceae</taxon>
        <taxon>Pseudoalteromonas</taxon>
    </lineage>
</organism>
<keyword evidence="1" id="KW-0812">Transmembrane</keyword>
<evidence type="ECO:0000313" key="2">
    <source>
        <dbReference type="EMBL" id="MEM5534635.1"/>
    </source>
</evidence>
<dbReference type="EMBL" id="JBBMQX010000024">
    <property type="protein sequence ID" value="MEM5534635.1"/>
    <property type="molecule type" value="Genomic_DNA"/>
</dbReference>
<sequence>MPRYKTAANAGVIRTDIFGVFLIYSVNTKKADYDAFYAHVAKKLMKPYSWLYIVKNIFLWMIIGIFFMSLFKYISGDSSKYFFHAVLMMGVPFFIFLLLSNVINQRLVKCFHPSPDGIMLGSKQFEITEDGIKETHLYGYNFYKWTVVNSIEEVNGTVYVYVDRVLALIFTPESFESSDSKKELVTVVKKYV</sequence>
<name>A0ABU9TLP7_9GAMM</name>
<evidence type="ECO:0008006" key="4">
    <source>
        <dbReference type="Google" id="ProtNLM"/>
    </source>
</evidence>
<keyword evidence="1" id="KW-1133">Transmembrane helix</keyword>
<evidence type="ECO:0000256" key="1">
    <source>
        <dbReference type="SAM" id="Phobius"/>
    </source>
</evidence>
<keyword evidence="3" id="KW-1185">Reference proteome</keyword>
<accession>A0ABU9TLP7</accession>
<feature type="transmembrane region" description="Helical" evidence="1">
    <location>
        <begin position="81"/>
        <end position="99"/>
    </location>
</feature>